<accession>A0A2V2N6H0</accession>
<dbReference type="OrthoDB" id="342253at2157"/>
<dbReference type="Pfam" id="PF00989">
    <property type="entry name" value="PAS"/>
    <property type="match status" value="1"/>
</dbReference>
<dbReference type="InterPro" id="IPR000014">
    <property type="entry name" value="PAS"/>
</dbReference>
<dbReference type="EC" id="2.7.13.3" evidence="2"/>
<evidence type="ECO:0000259" key="8">
    <source>
        <dbReference type="PROSITE" id="PS50112"/>
    </source>
</evidence>
<dbReference type="Pfam" id="PF16927">
    <property type="entry name" value="HisKA_7TM"/>
    <property type="match status" value="1"/>
</dbReference>
<dbReference type="InterPro" id="IPR013767">
    <property type="entry name" value="PAS_fold"/>
</dbReference>
<dbReference type="PROSITE" id="PS50113">
    <property type="entry name" value="PAC"/>
    <property type="match status" value="1"/>
</dbReference>
<evidence type="ECO:0000256" key="3">
    <source>
        <dbReference type="ARBA" id="ARBA00022553"/>
    </source>
</evidence>
<evidence type="ECO:0000256" key="2">
    <source>
        <dbReference type="ARBA" id="ARBA00012438"/>
    </source>
</evidence>
<dbReference type="PRINTS" id="PR00344">
    <property type="entry name" value="BCTRLSENSOR"/>
</dbReference>
<feature type="transmembrane region" description="Helical" evidence="6">
    <location>
        <begin position="107"/>
        <end position="125"/>
    </location>
</feature>
<feature type="transmembrane region" description="Helical" evidence="6">
    <location>
        <begin position="217"/>
        <end position="242"/>
    </location>
</feature>
<dbReference type="GeneID" id="97548046"/>
<keyword evidence="4" id="KW-0808">Transferase</keyword>
<keyword evidence="11" id="KW-1185">Reference proteome</keyword>
<dbReference type="SUPFAM" id="SSF55785">
    <property type="entry name" value="PYP-like sensor domain (PAS domain)"/>
    <property type="match status" value="2"/>
</dbReference>
<dbReference type="SMART" id="SM00091">
    <property type="entry name" value="PAS"/>
    <property type="match status" value="2"/>
</dbReference>
<evidence type="ECO:0000256" key="5">
    <source>
        <dbReference type="ARBA" id="ARBA00022777"/>
    </source>
</evidence>
<dbReference type="GO" id="GO:0004673">
    <property type="term" value="F:protein histidine kinase activity"/>
    <property type="evidence" value="ECO:0007669"/>
    <property type="project" value="UniProtKB-EC"/>
</dbReference>
<keyword evidence="6" id="KW-1133">Transmembrane helix</keyword>
<dbReference type="InterPro" id="IPR003594">
    <property type="entry name" value="HATPase_dom"/>
</dbReference>
<dbReference type="Pfam" id="PF02518">
    <property type="entry name" value="HATPase_c"/>
    <property type="match status" value="1"/>
</dbReference>
<dbReference type="AlphaFoldDB" id="A0A2V2N6H0"/>
<dbReference type="PANTHER" id="PTHR43304">
    <property type="entry name" value="PHYTOCHROME-LIKE PROTEIN CPH1"/>
    <property type="match status" value="1"/>
</dbReference>
<dbReference type="RefSeq" id="WP_109968578.1">
    <property type="nucleotide sequence ID" value="NZ_CP176093.1"/>
</dbReference>
<dbReference type="InterPro" id="IPR004358">
    <property type="entry name" value="Sig_transdc_His_kin-like_C"/>
</dbReference>
<name>A0A2V2N6H0_9EURY</name>
<dbReference type="Proteomes" id="UP000245657">
    <property type="component" value="Unassembled WGS sequence"/>
</dbReference>
<feature type="domain" description="PAS" evidence="8">
    <location>
        <begin position="358"/>
        <end position="405"/>
    </location>
</feature>
<dbReference type="PROSITE" id="PS50109">
    <property type="entry name" value="HIS_KIN"/>
    <property type="match status" value="1"/>
</dbReference>
<dbReference type="SMART" id="SM00387">
    <property type="entry name" value="HATPase_c"/>
    <property type="match status" value="1"/>
</dbReference>
<dbReference type="InterPro" id="IPR031621">
    <property type="entry name" value="HisKA_7TM"/>
</dbReference>
<feature type="transmembrane region" description="Helical" evidence="6">
    <location>
        <begin position="152"/>
        <end position="173"/>
    </location>
</feature>
<keyword evidence="6" id="KW-0472">Membrane</keyword>
<feature type="domain" description="PAC" evidence="9">
    <location>
        <begin position="430"/>
        <end position="480"/>
    </location>
</feature>
<dbReference type="InterPro" id="IPR036890">
    <property type="entry name" value="HATPase_C_sf"/>
</dbReference>
<dbReference type="InterPro" id="IPR052162">
    <property type="entry name" value="Sensor_kinase/Photoreceptor"/>
</dbReference>
<feature type="transmembrane region" description="Helical" evidence="6">
    <location>
        <begin position="37"/>
        <end position="55"/>
    </location>
</feature>
<dbReference type="PANTHER" id="PTHR43304:SF1">
    <property type="entry name" value="PAC DOMAIN-CONTAINING PROTEIN"/>
    <property type="match status" value="1"/>
</dbReference>
<dbReference type="CDD" id="cd00130">
    <property type="entry name" value="PAS"/>
    <property type="match status" value="1"/>
</dbReference>
<dbReference type="SUPFAM" id="SSF55874">
    <property type="entry name" value="ATPase domain of HSP90 chaperone/DNA topoisomerase II/histidine kinase"/>
    <property type="match status" value="1"/>
</dbReference>
<keyword evidence="6" id="KW-0812">Transmembrane</keyword>
<feature type="domain" description="Histidine kinase" evidence="7">
    <location>
        <begin position="603"/>
        <end position="701"/>
    </location>
</feature>
<dbReference type="InterPro" id="IPR035965">
    <property type="entry name" value="PAS-like_dom_sf"/>
</dbReference>
<organism evidence="10 11">
    <name type="scientific">Methanospirillum lacunae</name>
    <dbReference type="NCBI Taxonomy" id="668570"/>
    <lineage>
        <taxon>Archaea</taxon>
        <taxon>Methanobacteriati</taxon>
        <taxon>Methanobacteriota</taxon>
        <taxon>Stenosarchaea group</taxon>
        <taxon>Methanomicrobia</taxon>
        <taxon>Methanomicrobiales</taxon>
        <taxon>Methanospirillaceae</taxon>
        <taxon>Methanospirillum</taxon>
    </lineage>
</organism>
<evidence type="ECO:0000313" key="11">
    <source>
        <dbReference type="Proteomes" id="UP000245657"/>
    </source>
</evidence>
<dbReference type="EMBL" id="QGMY01000007">
    <property type="protein sequence ID" value="PWR72088.1"/>
    <property type="molecule type" value="Genomic_DNA"/>
</dbReference>
<feature type="transmembrane region" description="Helical" evidence="6">
    <location>
        <begin position="75"/>
        <end position="95"/>
    </location>
</feature>
<comment type="catalytic activity">
    <reaction evidence="1">
        <text>ATP + protein L-histidine = ADP + protein N-phospho-L-histidine.</text>
        <dbReference type="EC" id="2.7.13.3"/>
    </reaction>
</comment>
<gene>
    <name evidence="10" type="ORF">DK846_08850</name>
</gene>
<proteinExistence type="predicted"/>
<keyword evidence="3" id="KW-0597">Phosphoprotein</keyword>
<evidence type="ECO:0000256" key="4">
    <source>
        <dbReference type="ARBA" id="ARBA00022679"/>
    </source>
</evidence>
<dbReference type="Gene3D" id="3.30.565.10">
    <property type="entry name" value="Histidine kinase-like ATPase, C-terminal domain"/>
    <property type="match status" value="1"/>
</dbReference>
<feature type="transmembrane region" description="Helical" evidence="6">
    <location>
        <begin position="12"/>
        <end position="30"/>
    </location>
</feature>
<evidence type="ECO:0000259" key="9">
    <source>
        <dbReference type="PROSITE" id="PS50113"/>
    </source>
</evidence>
<evidence type="ECO:0000256" key="6">
    <source>
        <dbReference type="SAM" id="Phobius"/>
    </source>
</evidence>
<dbReference type="GO" id="GO:0006355">
    <property type="term" value="P:regulation of DNA-templated transcription"/>
    <property type="evidence" value="ECO:0007669"/>
    <property type="project" value="InterPro"/>
</dbReference>
<evidence type="ECO:0000313" key="10">
    <source>
        <dbReference type="EMBL" id="PWR72088.1"/>
    </source>
</evidence>
<dbReference type="PROSITE" id="PS50112">
    <property type="entry name" value="PAS"/>
    <property type="match status" value="1"/>
</dbReference>
<reference evidence="10 11" key="1">
    <citation type="submission" date="2018-05" db="EMBL/GenBank/DDBJ databases">
        <title>Draft genome of Methanospirillum lacunae Ki8-1.</title>
        <authorList>
            <person name="Dueholm M.S."/>
            <person name="Nielsen P.H."/>
            <person name="Bakmann L.F."/>
            <person name="Otzen D.E."/>
        </authorList>
    </citation>
    <scope>NUCLEOTIDE SEQUENCE [LARGE SCALE GENOMIC DNA]</scope>
    <source>
        <strain evidence="10 11">Ki8-1</strain>
    </source>
</reference>
<protein>
    <recommendedName>
        <fullName evidence="2">histidine kinase</fullName>
        <ecNumber evidence="2">2.7.13.3</ecNumber>
    </recommendedName>
</protein>
<dbReference type="Gene3D" id="3.30.450.20">
    <property type="entry name" value="PAS domain"/>
    <property type="match status" value="2"/>
</dbReference>
<evidence type="ECO:0000256" key="1">
    <source>
        <dbReference type="ARBA" id="ARBA00000085"/>
    </source>
</evidence>
<dbReference type="CDD" id="cd00075">
    <property type="entry name" value="HATPase"/>
    <property type="match status" value="1"/>
</dbReference>
<sequence>MQITTEEIIPLLFFLMLVSSAFVMICLGLYSRRFSGNPAVLPYQILMFSAAYWALNYAIELSTVDLSLKIFIQEIRFVVIAFIGVLDLWLVLLVLDKAEWIKGWKWRSLFVIPVIIVLAALTSRYHTLFRYDYGIDLTGPLPTLTFSTGPLYYVHVGYTYFLIIIGLALLLLTRGESHRVYQKQRILLFGALAFPIVLDIMFQFGWTPVHRVNPTPILFWIVGIFYVIALFRFGFLNVVPIARSRVIEEMGMPMITLSTDSRIADLNPAAEKLLSGDSTQIRIGQYIASAAASWPEFILFCFSSENRTELSKQDDTETRIYDASMELLYSSEGIPEGRLILLTDITAQKKLETEIRKSEERWRSIVDGAPFPIVITSISDNKIMFVNQRTIRQFNLSYSDLIGRNTEAFYTDLGTREQIIKTLQVQDEIDDAEMKMHAGDGREFWVYASVRKIQYMNQDAFFISFADFTLRKNLEETLKRKNCELEMVTFSLTETNKKLNLLSSITRHDILNMVQVISAISEIIAVENQEPGFQKQIRMIEDAGKTIQNLIEFTREYEDLGQKNPIWQNISQTLQRASITLICSGITLITPEKPVEILADQMLSKVFFNLIENSIRHGRGISIIRVSTELEGDLLKIIYEDDGVGVSQDDKLLIFSRGFGNHSGLGLFFIKEILEITGMTIREEGIPGEGARFVIRVPEGRFRFT</sequence>
<keyword evidence="5" id="KW-0418">Kinase</keyword>
<dbReference type="NCBIfam" id="TIGR00229">
    <property type="entry name" value="sensory_box"/>
    <property type="match status" value="1"/>
</dbReference>
<comment type="caution">
    <text evidence="10">The sequence shown here is derived from an EMBL/GenBank/DDBJ whole genome shotgun (WGS) entry which is preliminary data.</text>
</comment>
<dbReference type="InterPro" id="IPR005467">
    <property type="entry name" value="His_kinase_dom"/>
</dbReference>
<dbReference type="InterPro" id="IPR000700">
    <property type="entry name" value="PAS-assoc_C"/>
</dbReference>
<feature type="transmembrane region" description="Helical" evidence="6">
    <location>
        <begin position="185"/>
        <end position="205"/>
    </location>
</feature>
<evidence type="ECO:0000259" key="7">
    <source>
        <dbReference type="PROSITE" id="PS50109"/>
    </source>
</evidence>